<keyword evidence="1" id="KW-0472">Membrane</keyword>
<reference evidence="3" key="1">
    <citation type="submission" date="2016-10" db="EMBL/GenBank/DDBJ databases">
        <authorList>
            <person name="Varghese N."/>
            <person name="Submissions S."/>
        </authorList>
    </citation>
    <scope>NUCLEOTIDE SEQUENCE [LARGE SCALE GENOMIC DNA]</scope>
    <source>
        <strain evidence="3">XBD2006</strain>
    </source>
</reference>
<evidence type="ECO:0000313" key="2">
    <source>
        <dbReference type="EMBL" id="SCY09031.1"/>
    </source>
</evidence>
<dbReference type="AlphaFoldDB" id="A0A1G5D3E1"/>
<evidence type="ECO:0000313" key="3">
    <source>
        <dbReference type="Proteomes" id="UP000183047"/>
    </source>
</evidence>
<organism evidence="2 3">
    <name type="scientific">Butyrivibrio hungatei</name>
    <dbReference type="NCBI Taxonomy" id="185008"/>
    <lineage>
        <taxon>Bacteria</taxon>
        <taxon>Bacillati</taxon>
        <taxon>Bacillota</taxon>
        <taxon>Clostridia</taxon>
        <taxon>Lachnospirales</taxon>
        <taxon>Lachnospiraceae</taxon>
        <taxon>Butyrivibrio</taxon>
    </lineage>
</organism>
<keyword evidence="1" id="KW-0812">Transmembrane</keyword>
<proteinExistence type="predicted"/>
<name>A0A1G5D3E1_9FIRM</name>
<gene>
    <name evidence="2" type="ORF">SAMN02910451_01363</name>
</gene>
<keyword evidence="1" id="KW-1133">Transmembrane helix</keyword>
<dbReference type="Proteomes" id="UP000183047">
    <property type="component" value="Unassembled WGS sequence"/>
</dbReference>
<evidence type="ECO:0000256" key="1">
    <source>
        <dbReference type="SAM" id="Phobius"/>
    </source>
</evidence>
<dbReference type="RefSeq" id="WP_074462010.1">
    <property type="nucleotide sequence ID" value="NZ_FMUR01000007.1"/>
</dbReference>
<accession>A0A1G5D3E1</accession>
<feature type="transmembrane region" description="Helical" evidence="1">
    <location>
        <begin position="39"/>
        <end position="57"/>
    </location>
</feature>
<protein>
    <submittedName>
        <fullName evidence="2">Uncharacterized protein</fullName>
    </submittedName>
</protein>
<sequence>MNKLFAVLAAIILIAGVIVFTHGELNKNSEDEPETYKWMRIFGAILVIIAIVCAILSKTM</sequence>
<dbReference type="EMBL" id="FMUR01000007">
    <property type="protein sequence ID" value="SCY09031.1"/>
    <property type="molecule type" value="Genomic_DNA"/>
</dbReference>
<keyword evidence="3" id="KW-1185">Reference proteome</keyword>